<dbReference type="STRING" id="582515.KR51_00028420"/>
<dbReference type="OrthoDB" id="5472311at2"/>
<proteinExistence type="predicted"/>
<evidence type="ECO:0000313" key="1">
    <source>
        <dbReference type="EMBL" id="ERN40585.1"/>
    </source>
</evidence>
<dbReference type="eggNOG" id="COG0438">
    <property type="taxonomic scope" value="Bacteria"/>
</dbReference>
<sequence length="326" mass="37883">MMPGVEPPPVEEVYERFHNVNDAWCVQAYIHLRRRGLNVHLTSRYLPGRICVTSYEHLAIRDAPFNSYVVVVRHDRGRPEICEQRIVQNALNLVDWTDHLMPLWAQPNLKARDVGRGPRMEILGFKGRDRNLAAPFKRPEFLQQLAELGVTLKMSPEEERAHRRDWAEYTNVDAILAIRNCTEYDLAIKPPSKLVNAWFAGCPAILGPEPAFQGLRKSPLDYIEVRSPADVISAVCRLRDRPDLFRAMVENGRLRAREFTPDILSRRWRDLLAGAIAAGYERWQQESRLKKALRPIQFGFRAIAHRRERHLFLRNIRVGKRIFDEP</sequence>
<evidence type="ECO:0000313" key="2">
    <source>
        <dbReference type="Proteomes" id="UP000016960"/>
    </source>
</evidence>
<dbReference type="SUPFAM" id="SSF53756">
    <property type="entry name" value="UDP-Glycosyltransferase/glycogen phosphorylase"/>
    <property type="match status" value="1"/>
</dbReference>
<dbReference type="AlphaFoldDB" id="U5DLK9"/>
<dbReference type="RefSeq" id="WP_022608372.1">
    <property type="nucleotide sequence ID" value="NZ_ASSJ01000074.1"/>
</dbReference>
<gene>
    <name evidence="1" type="ORF">KR51_00028420</name>
</gene>
<dbReference type="InParanoid" id="U5DLK9"/>
<evidence type="ECO:0008006" key="3">
    <source>
        <dbReference type="Google" id="ProtNLM"/>
    </source>
</evidence>
<organism evidence="1 2">
    <name type="scientific">Rubidibacter lacunae KORDI 51-2</name>
    <dbReference type="NCBI Taxonomy" id="582515"/>
    <lineage>
        <taxon>Bacteria</taxon>
        <taxon>Bacillati</taxon>
        <taxon>Cyanobacteriota</taxon>
        <taxon>Cyanophyceae</taxon>
        <taxon>Oscillatoriophycideae</taxon>
        <taxon>Chroococcales</taxon>
        <taxon>Aphanothecaceae</taxon>
        <taxon>Rubidibacter</taxon>
    </lineage>
</organism>
<dbReference type="Proteomes" id="UP000016960">
    <property type="component" value="Unassembled WGS sequence"/>
</dbReference>
<comment type="caution">
    <text evidence="1">The sequence shown here is derived from an EMBL/GenBank/DDBJ whole genome shotgun (WGS) entry which is preliminary data.</text>
</comment>
<dbReference type="EMBL" id="ASSJ01000074">
    <property type="protein sequence ID" value="ERN40585.1"/>
    <property type="molecule type" value="Genomic_DNA"/>
</dbReference>
<keyword evidence="2" id="KW-1185">Reference proteome</keyword>
<reference evidence="1 2" key="1">
    <citation type="submission" date="2013-05" db="EMBL/GenBank/DDBJ databases">
        <title>Draft genome sequence of Rubidibacter lacunae KORDI 51-2.</title>
        <authorList>
            <person name="Choi D.H."/>
            <person name="Noh J.H."/>
            <person name="Kwon K.-K."/>
            <person name="Lee J.-H."/>
            <person name="Ryu J.-Y."/>
        </authorList>
    </citation>
    <scope>NUCLEOTIDE SEQUENCE [LARGE SCALE GENOMIC DNA]</scope>
    <source>
        <strain evidence="1 2">KORDI 51-2</strain>
    </source>
</reference>
<name>U5DLK9_9CHRO</name>
<accession>U5DLK9</accession>
<protein>
    <recommendedName>
        <fullName evidence="3">Glycosyltransferase</fullName>
    </recommendedName>
</protein>